<protein>
    <submittedName>
        <fullName evidence="1">Uncharacterized protein</fullName>
    </submittedName>
</protein>
<sequence length="301" mass="34163">MMHLELRYHDDSRWRFRADVRNKCRSLAAKLILPPEPDYFAESSDLTFYERIFELLLEDELRQEAAQSGEWGSHLDRQLGEVVVLQRLLTQYKDEEQLLNGGTPKPLRFARLTLGCMIQRRLTLILLDTHPDQHDWILRLGQMWGMDEQSWDDQMVGAGSVAKAVQELSSVGSLRIYLATLLEDAFWKTDVIVVHQNGRGACLNVKTRRGANTEFFTPKSPAINDDKDEWEGTIAGTDSFNRVFHRTFEPTLLFVGRRGGGLSDLNGVPSRTPSWVHSLNTVLEGRASSVGRSIQVPINVG</sequence>
<evidence type="ECO:0000313" key="2">
    <source>
        <dbReference type="Proteomes" id="UP000229385"/>
    </source>
</evidence>
<organism evidence="1 2">
    <name type="scientific">Candidatus Uhrbacteria bacterium CG_4_9_14_3_um_filter_50_9</name>
    <dbReference type="NCBI Taxonomy" id="1975035"/>
    <lineage>
        <taxon>Bacteria</taxon>
        <taxon>Candidatus Uhriibacteriota</taxon>
    </lineage>
</organism>
<name>A0A2M7XER1_9BACT</name>
<comment type="caution">
    <text evidence="1">The sequence shown here is derived from an EMBL/GenBank/DDBJ whole genome shotgun (WGS) entry which is preliminary data.</text>
</comment>
<gene>
    <name evidence="1" type="ORF">CO174_00350</name>
</gene>
<dbReference type="EMBL" id="PFWU01000003">
    <property type="protein sequence ID" value="PJA46355.1"/>
    <property type="molecule type" value="Genomic_DNA"/>
</dbReference>
<dbReference type="Proteomes" id="UP000229385">
    <property type="component" value="Unassembled WGS sequence"/>
</dbReference>
<reference evidence="2" key="1">
    <citation type="submission" date="2017-09" db="EMBL/GenBank/DDBJ databases">
        <title>Depth-based differentiation of microbial function through sediment-hosted aquifers and enrichment of novel symbionts in the deep terrestrial subsurface.</title>
        <authorList>
            <person name="Probst A.J."/>
            <person name="Ladd B."/>
            <person name="Jarett J.K."/>
            <person name="Geller-Mcgrath D.E."/>
            <person name="Sieber C.M.K."/>
            <person name="Emerson J.B."/>
            <person name="Anantharaman K."/>
            <person name="Thomas B.C."/>
            <person name="Malmstrom R."/>
            <person name="Stieglmeier M."/>
            <person name="Klingl A."/>
            <person name="Woyke T."/>
            <person name="Ryan C.M."/>
            <person name="Banfield J.F."/>
        </authorList>
    </citation>
    <scope>NUCLEOTIDE SEQUENCE [LARGE SCALE GENOMIC DNA]</scope>
</reference>
<dbReference type="AlphaFoldDB" id="A0A2M7XER1"/>
<proteinExistence type="predicted"/>
<evidence type="ECO:0000313" key="1">
    <source>
        <dbReference type="EMBL" id="PJA46355.1"/>
    </source>
</evidence>
<accession>A0A2M7XER1</accession>